<feature type="region of interest" description="Disordered" evidence="1">
    <location>
        <begin position="102"/>
        <end position="227"/>
    </location>
</feature>
<feature type="region of interest" description="Disordered" evidence="1">
    <location>
        <begin position="1"/>
        <end position="75"/>
    </location>
</feature>
<evidence type="ECO:0000313" key="3">
    <source>
        <dbReference type="Proteomes" id="UP000274822"/>
    </source>
</evidence>
<organism evidence="2 3">
    <name type="scientific">Jimgerdemannia flammicorona</name>
    <dbReference type="NCBI Taxonomy" id="994334"/>
    <lineage>
        <taxon>Eukaryota</taxon>
        <taxon>Fungi</taxon>
        <taxon>Fungi incertae sedis</taxon>
        <taxon>Mucoromycota</taxon>
        <taxon>Mucoromycotina</taxon>
        <taxon>Endogonomycetes</taxon>
        <taxon>Endogonales</taxon>
        <taxon>Endogonaceae</taxon>
        <taxon>Jimgerdemannia</taxon>
    </lineage>
</organism>
<sequence>MNTTTVIPRQNLPVAAPSRSTHHQQQPKVLKPIKMDVQANVPSSANKAARVKTGTKGKRSSTKHKGHSSDNDIFTATPVTAPKITILKRGTDIVDVPAANIHASSSSDDTDAVSKTTSGTKKRNRPSKKQPSSDEATTVATPSNDGLEQGSETILNRSTSVHFSRDVANIDSKSSHQDDTRHDSSSSDHTPSDSNRRERPISYSPTPKDNQRRNVMPPSKSRRAQRRKDIEAMTDALQNVDVDLLSVTPPSPSLVANLSSNESDDSGDGSAANTTTPAKKVPVSKKRSSPRKDDKKSASVSPPKLSAFPPLPSKPISTPEDSKSRLYLTVDSQRPIRPRRRSGSILELRNNNLLLSTPLSEVPEPTLSRTPSTPFLFEKVNTSSPLYAGPTFHNSPAPSALPLPSFYGRSLGDTAQLHSIMSSQFQPGDDLGVRPAASPATRSRTISLNSTIPHPYPKGMTIPFKKSLDDDLFQMDDLEDVSSIATDALRQKSRELLGFLAARHQEPVSTSYQQQLKSTLGRALTSPAVVHPQQHRVIVPTPMGFTTSSPLRSDPTSYGLPLRMATGDLQYRNPLSLSEIQHNLRSMLKIEGRS</sequence>
<feature type="compositionally biased region" description="Basic residues" evidence="1">
    <location>
        <begin position="49"/>
        <end position="66"/>
    </location>
</feature>
<feature type="compositionally biased region" description="Low complexity" evidence="1">
    <location>
        <begin position="268"/>
        <end position="281"/>
    </location>
</feature>
<keyword evidence="3" id="KW-1185">Reference proteome</keyword>
<feature type="region of interest" description="Disordered" evidence="1">
    <location>
        <begin position="253"/>
        <end position="335"/>
    </location>
</feature>
<dbReference type="Proteomes" id="UP000274822">
    <property type="component" value="Unassembled WGS sequence"/>
</dbReference>
<dbReference type="InterPro" id="IPR028322">
    <property type="entry name" value="PNRC-like_rgn"/>
</dbReference>
<evidence type="ECO:0000313" key="2">
    <source>
        <dbReference type="EMBL" id="RUS16926.1"/>
    </source>
</evidence>
<accession>A0A433PHE4</accession>
<proteinExistence type="predicted"/>
<dbReference type="GO" id="GO:0016071">
    <property type="term" value="P:mRNA metabolic process"/>
    <property type="evidence" value="ECO:0007669"/>
    <property type="project" value="UniProtKB-ARBA"/>
</dbReference>
<feature type="compositionally biased region" description="Polar residues" evidence="1">
    <location>
        <begin position="129"/>
        <end position="162"/>
    </location>
</feature>
<dbReference type="Pfam" id="PF15365">
    <property type="entry name" value="PNRC"/>
    <property type="match status" value="1"/>
</dbReference>
<dbReference type="EMBL" id="RBNJ01023673">
    <property type="protein sequence ID" value="RUS16926.1"/>
    <property type="molecule type" value="Genomic_DNA"/>
</dbReference>
<comment type="caution">
    <text evidence="2">The sequence shown here is derived from an EMBL/GenBank/DDBJ whole genome shotgun (WGS) entry which is preliminary data.</text>
</comment>
<name>A0A433PHE4_9FUNG</name>
<reference evidence="2 3" key="1">
    <citation type="journal article" date="2018" name="New Phytol.">
        <title>Phylogenomics of Endogonaceae and evolution of mycorrhizas within Mucoromycota.</title>
        <authorList>
            <person name="Chang Y."/>
            <person name="Desiro A."/>
            <person name="Na H."/>
            <person name="Sandor L."/>
            <person name="Lipzen A."/>
            <person name="Clum A."/>
            <person name="Barry K."/>
            <person name="Grigoriev I.V."/>
            <person name="Martin F.M."/>
            <person name="Stajich J.E."/>
            <person name="Smith M.E."/>
            <person name="Bonito G."/>
            <person name="Spatafora J.W."/>
        </authorList>
    </citation>
    <scope>NUCLEOTIDE SEQUENCE [LARGE SCALE GENOMIC DNA]</scope>
    <source>
        <strain evidence="2 3">AD002</strain>
    </source>
</reference>
<gene>
    <name evidence="2" type="ORF">BC938DRAFT_476424</name>
</gene>
<protein>
    <submittedName>
        <fullName evidence="2">Uncharacterized protein</fullName>
    </submittedName>
</protein>
<evidence type="ECO:0000256" key="1">
    <source>
        <dbReference type="SAM" id="MobiDB-lite"/>
    </source>
</evidence>
<dbReference type="AlphaFoldDB" id="A0A433PHE4"/>
<feature type="compositionally biased region" description="Basic and acidic residues" evidence="1">
    <location>
        <begin position="173"/>
        <end position="200"/>
    </location>
</feature>